<gene>
    <name evidence="1" type="ORF">D1B32_17490</name>
</gene>
<proteinExistence type="predicted"/>
<name>A0A417YCM3_9BACI</name>
<reference evidence="1 2" key="1">
    <citation type="journal article" date="2007" name="Int. J. Syst. Evol. Microbiol.">
        <title>Oceanobacillus profundus sp. nov., isolated from a deep-sea sediment core.</title>
        <authorList>
            <person name="Kim Y.G."/>
            <person name="Choi D.H."/>
            <person name="Hyun S."/>
            <person name="Cho B.C."/>
        </authorList>
    </citation>
    <scope>NUCLEOTIDE SEQUENCE [LARGE SCALE GENOMIC DNA]</scope>
    <source>
        <strain evidence="1 2">DSM 18246</strain>
    </source>
</reference>
<dbReference type="Proteomes" id="UP000285456">
    <property type="component" value="Unassembled WGS sequence"/>
</dbReference>
<keyword evidence="2" id="KW-1185">Reference proteome</keyword>
<accession>A0A417YCM3</accession>
<sequence length="66" mass="7383">MKQLVLMEVATLTGLEGEVTVICDKEEANLLSVNLFYEIVTGNVLRMKLMPVKGLRLSRLSNAKNF</sequence>
<dbReference type="AlphaFoldDB" id="A0A417YCM3"/>
<evidence type="ECO:0000313" key="1">
    <source>
        <dbReference type="EMBL" id="RHW30364.1"/>
    </source>
</evidence>
<organism evidence="1 2">
    <name type="scientific">Oceanobacillus profundus</name>
    <dbReference type="NCBI Taxonomy" id="372463"/>
    <lineage>
        <taxon>Bacteria</taxon>
        <taxon>Bacillati</taxon>
        <taxon>Bacillota</taxon>
        <taxon>Bacilli</taxon>
        <taxon>Bacillales</taxon>
        <taxon>Bacillaceae</taxon>
        <taxon>Oceanobacillus</taxon>
    </lineage>
</organism>
<evidence type="ECO:0000313" key="2">
    <source>
        <dbReference type="Proteomes" id="UP000285456"/>
    </source>
</evidence>
<protein>
    <submittedName>
        <fullName evidence="1">Uncharacterized protein</fullName>
    </submittedName>
</protein>
<comment type="caution">
    <text evidence="1">The sequence shown here is derived from an EMBL/GenBank/DDBJ whole genome shotgun (WGS) entry which is preliminary data.</text>
</comment>
<dbReference type="RefSeq" id="WP_095308313.1">
    <property type="nucleotide sequence ID" value="NZ_PHUT01000001.1"/>
</dbReference>
<dbReference type="EMBL" id="QWEH01000014">
    <property type="protein sequence ID" value="RHW30364.1"/>
    <property type="molecule type" value="Genomic_DNA"/>
</dbReference>